<dbReference type="InterPro" id="IPR000601">
    <property type="entry name" value="PKD_dom"/>
</dbReference>
<dbReference type="Pfam" id="PF18911">
    <property type="entry name" value="PKD_4"/>
    <property type="match status" value="1"/>
</dbReference>
<feature type="non-terminal residue" evidence="2">
    <location>
        <position position="1"/>
    </location>
</feature>
<feature type="domain" description="PKD" evidence="1">
    <location>
        <begin position="134"/>
        <end position="227"/>
    </location>
</feature>
<reference evidence="2" key="1">
    <citation type="journal article" date="2014" name="Front. Microbiol.">
        <title>High frequency of phylogenetically diverse reductive dehalogenase-homologous genes in deep subseafloor sedimentary metagenomes.</title>
        <authorList>
            <person name="Kawai M."/>
            <person name="Futagami T."/>
            <person name="Toyoda A."/>
            <person name="Takaki Y."/>
            <person name="Nishi S."/>
            <person name="Hori S."/>
            <person name="Arai W."/>
            <person name="Tsubouchi T."/>
            <person name="Morono Y."/>
            <person name="Uchiyama I."/>
            <person name="Ito T."/>
            <person name="Fujiyama A."/>
            <person name="Inagaki F."/>
            <person name="Takami H."/>
        </authorList>
    </citation>
    <scope>NUCLEOTIDE SEQUENCE</scope>
    <source>
        <strain evidence="2">Expedition CK06-06</strain>
    </source>
</reference>
<protein>
    <recommendedName>
        <fullName evidence="1">PKD domain-containing protein</fullName>
    </recommendedName>
</protein>
<dbReference type="InterPro" id="IPR035986">
    <property type="entry name" value="PKD_dom_sf"/>
</dbReference>
<dbReference type="AlphaFoldDB" id="X1UXQ3"/>
<dbReference type="InterPro" id="IPR013783">
    <property type="entry name" value="Ig-like_fold"/>
</dbReference>
<organism evidence="2">
    <name type="scientific">marine sediment metagenome</name>
    <dbReference type="NCBI Taxonomy" id="412755"/>
    <lineage>
        <taxon>unclassified sequences</taxon>
        <taxon>metagenomes</taxon>
        <taxon>ecological metagenomes</taxon>
    </lineage>
</organism>
<dbReference type="Gene3D" id="2.60.40.10">
    <property type="entry name" value="Immunoglobulins"/>
    <property type="match status" value="1"/>
</dbReference>
<accession>X1UXQ3</accession>
<name>X1UXQ3_9ZZZZ</name>
<gene>
    <name evidence="2" type="ORF">S12H4_39050</name>
</gene>
<proteinExistence type="predicted"/>
<sequence length="262" mass="29625">RDELTEQWADEGVGIVGEEMKFKLEFEYHGNEELVDLRFKDEMPCVLEFSEVVNSTINISIDVSEDNKTVWFNMSEDTVTDGFVTIIFTALVTGVTGDCCPDPVDNKAWLLVVYPPAGEPVEYYDEVSIRTRRNSAPYAPSILDDIEGEAGETLTFYVTGTDPDEDDLYYFIDWDDGTYEEWIGPYTHGAEIEVTHEWDDHGEYIVKVKSKDVWGKESAWGNEITVTIEGDTPADLDVSIKRGLSRGVKVTLTTTWKQISTI</sequence>
<evidence type="ECO:0000313" key="2">
    <source>
        <dbReference type="EMBL" id="GAI97139.1"/>
    </source>
</evidence>
<dbReference type="EMBL" id="BARW01023566">
    <property type="protein sequence ID" value="GAI97139.1"/>
    <property type="molecule type" value="Genomic_DNA"/>
</dbReference>
<evidence type="ECO:0000259" key="1">
    <source>
        <dbReference type="Pfam" id="PF18911"/>
    </source>
</evidence>
<comment type="caution">
    <text evidence="2">The sequence shown here is derived from an EMBL/GenBank/DDBJ whole genome shotgun (WGS) entry which is preliminary data.</text>
</comment>
<dbReference type="SUPFAM" id="SSF49299">
    <property type="entry name" value="PKD domain"/>
    <property type="match status" value="1"/>
</dbReference>